<keyword evidence="2" id="KW-1185">Reference proteome</keyword>
<organism evidence="1 2">
    <name type="scientific">Meloidogyne enterolobii</name>
    <name type="common">Root-knot nematode worm</name>
    <name type="synonym">Meloidogyne mayaguensis</name>
    <dbReference type="NCBI Taxonomy" id="390850"/>
    <lineage>
        <taxon>Eukaryota</taxon>
        <taxon>Metazoa</taxon>
        <taxon>Ecdysozoa</taxon>
        <taxon>Nematoda</taxon>
        <taxon>Chromadorea</taxon>
        <taxon>Rhabditida</taxon>
        <taxon>Tylenchina</taxon>
        <taxon>Tylenchomorpha</taxon>
        <taxon>Tylenchoidea</taxon>
        <taxon>Meloidogynidae</taxon>
        <taxon>Meloidogyninae</taxon>
        <taxon>Meloidogyne</taxon>
    </lineage>
</organism>
<evidence type="ECO:0000313" key="2">
    <source>
        <dbReference type="Proteomes" id="UP001497535"/>
    </source>
</evidence>
<dbReference type="EMBL" id="CAVMJV010000015">
    <property type="protein sequence ID" value="CAK5053353.1"/>
    <property type="molecule type" value="Genomic_DNA"/>
</dbReference>
<reference evidence="1" key="1">
    <citation type="submission" date="2023-11" db="EMBL/GenBank/DDBJ databases">
        <authorList>
            <person name="Poullet M."/>
        </authorList>
    </citation>
    <scope>NUCLEOTIDE SEQUENCE</scope>
    <source>
        <strain evidence="1">E1834</strain>
    </source>
</reference>
<sequence>MYTKTPTFNIFFTTNLLSQSKRVLREFKEDTRRRAFQLTYYTFFTYLNTKY</sequence>
<gene>
    <name evidence="1" type="ORF">MENTE1834_LOCUS14101</name>
</gene>
<protein>
    <submittedName>
        <fullName evidence="1">Uncharacterized protein</fullName>
    </submittedName>
</protein>
<evidence type="ECO:0000313" key="1">
    <source>
        <dbReference type="EMBL" id="CAK5053353.1"/>
    </source>
</evidence>
<proteinExistence type="predicted"/>
<dbReference type="Proteomes" id="UP001497535">
    <property type="component" value="Unassembled WGS sequence"/>
</dbReference>
<accession>A0ACB0YM96</accession>
<name>A0ACB0YM96_MELEN</name>
<comment type="caution">
    <text evidence="1">The sequence shown here is derived from an EMBL/GenBank/DDBJ whole genome shotgun (WGS) entry which is preliminary data.</text>
</comment>